<keyword evidence="3" id="KW-1185">Reference proteome</keyword>
<dbReference type="EMBL" id="BAAAMU010000031">
    <property type="protein sequence ID" value="GAA1642789.1"/>
    <property type="molecule type" value="Genomic_DNA"/>
</dbReference>
<dbReference type="SUPFAM" id="SSF48452">
    <property type="entry name" value="TPR-like"/>
    <property type="match status" value="1"/>
</dbReference>
<proteinExistence type="predicted"/>
<sequence length="68" mass="7548">MLTRARTADERVLGTDHPDTLASRNNLANVYQTAGDLDRAVPCTRPHSPTAGGDWAWSTLRRKRCEPT</sequence>
<dbReference type="RefSeq" id="WP_428834549.1">
    <property type="nucleotide sequence ID" value="NZ_BAAAMU010000031.1"/>
</dbReference>
<dbReference type="Pfam" id="PF13424">
    <property type="entry name" value="TPR_12"/>
    <property type="match status" value="1"/>
</dbReference>
<gene>
    <name evidence="2" type="ORF">GCM10009733_044890</name>
</gene>
<evidence type="ECO:0008006" key="4">
    <source>
        <dbReference type="Google" id="ProtNLM"/>
    </source>
</evidence>
<evidence type="ECO:0000313" key="2">
    <source>
        <dbReference type="EMBL" id="GAA1642789.1"/>
    </source>
</evidence>
<feature type="compositionally biased region" description="Basic and acidic residues" evidence="1">
    <location>
        <begin position="1"/>
        <end position="19"/>
    </location>
</feature>
<evidence type="ECO:0000313" key="3">
    <source>
        <dbReference type="Proteomes" id="UP001500064"/>
    </source>
</evidence>
<dbReference type="Proteomes" id="UP001500064">
    <property type="component" value="Unassembled WGS sequence"/>
</dbReference>
<organism evidence="2 3">
    <name type="scientific">Nonomuraea maheshkhaliensis</name>
    <dbReference type="NCBI Taxonomy" id="419590"/>
    <lineage>
        <taxon>Bacteria</taxon>
        <taxon>Bacillati</taxon>
        <taxon>Actinomycetota</taxon>
        <taxon>Actinomycetes</taxon>
        <taxon>Streptosporangiales</taxon>
        <taxon>Streptosporangiaceae</taxon>
        <taxon>Nonomuraea</taxon>
    </lineage>
</organism>
<feature type="region of interest" description="Disordered" evidence="1">
    <location>
        <begin position="1"/>
        <end position="20"/>
    </location>
</feature>
<reference evidence="2 3" key="1">
    <citation type="journal article" date="2019" name="Int. J. Syst. Evol. Microbiol.">
        <title>The Global Catalogue of Microorganisms (GCM) 10K type strain sequencing project: providing services to taxonomists for standard genome sequencing and annotation.</title>
        <authorList>
            <consortium name="The Broad Institute Genomics Platform"/>
            <consortium name="The Broad Institute Genome Sequencing Center for Infectious Disease"/>
            <person name="Wu L."/>
            <person name="Ma J."/>
        </authorList>
    </citation>
    <scope>NUCLEOTIDE SEQUENCE [LARGE SCALE GENOMIC DNA]</scope>
    <source>
        <strain evidence="2 3">JCM 13929</strain>
    </source>
</reference>
<dbReference type="Gene3D" id="1.25.40.10">
    <property type="entry name" value="Tetratricopeptide repeat domain"/>
    <property type="match status" value="1"/>
</dbReference>
<protein>
    <recommendedName>
        <fullName evidence="4">Tetratricopeptide repeat protein</fullName>
    </recommendedName>
</protein>
<evidence type="ECO:0000256" key="1">
    <source>
        <dbReference type="SAM" id="MobiDB-lite"/>
    </source>
</evidence>
<comment type="caution">
    <text evidence="2">The sequence shown here is derived from an EMBL/GenBank/DDBJ whole genome shotgun (WGS) entry which is preliminary data.</text>
</comment>
<accession>A0ABN2FE34</accession>
<dbReference type="InterPro" id="IPR011990">
    <property type="entry name" value="TPR-like_helical_dom_sf"/>
</dbReference>
<name>A0ABN2FE34_9ACTN</name>